<name>A0A0E0H3P7_ORYNI</name>
<proteinExistence type="predicted"/>
<reference evidence="2" key="1">
    <citation type="submission" date="2015-04" db="UniProtKB">
        <authorList>
            <consortium name="EnsemblPlants"/>
        </authorList>
    </citation>
    <scope>IDENTIFICATION</scope>
    <source>
        <strain evidence="2">SL10</strain>
    </source>
</reference>
<dbReference type="AlphaFoldDB" id="A0A0E0H3P7"/>
<evidence type="ECO:0000313" key="3">
    <source>
        <dbReference type="Proteomes" id="UP000006591"/>
    </source>
</evidence>
<evidence type="ECO:0000313" key="2">
    <source>
        <dbReference type="EnsemblPlants" id="ONIVA04G18470.1"/>
    </source>
</evidence>
<dbReference type="Proteomes" id="UP000006591">
    <property type="component" value="Chromosome 4"/>
</dbReference>
<feature type="region of interest" description="Disordered" evidence="1">
    <location>
        <begin position="68"/>
        <end position="122"/>
    </location>
</feature>
<dbReference type="EnsemblPlants" id="ONIVA04G18470.1">
    <property type="protein sequence ID" value="ONIVA04G18470.1"/>
    <property type="gene ID" value="ONIVA04G18470"/>
</dbReference>
<accession>A0A0E0H3P7</accession>
<dbReference type="STRING" id="4536.A0A0E0H3P7"/>
<reference evidence="2" key="2">
    <citation type="submission" date="2018-04" db="EMBL/GenBank/DDBJ databases">
        <title>OnivRS2 (Oryza nivara Reference Sequence Version 2).</title>
        <authorList>
            <person name="Zhang J."/>
            <person name="Kudrna D."/>
            <person name="Lee S."/>
            <person name="Talag J."/>
            <person name="Rajasekar S."/>
            <person name="Welchert J."/>
            <person name="Hsing Y.-I."/>
            <person name="Wing R.A."/>
        </authorList>
    </citation>
    <scope>NUCLEOTIDE SEQUENCE [LARGE SCALE GENOMIC DNA]</scope>
    <source>
        <strain evidence="2">SL10</strain>
    </source>
</reference>
<sequence>MDSYEKEKKKKKQILTKNMEVKKIKSTTNNLPGADRTKSQVTRNTTEELRRKKTVEGTISAVESTKDIKLDTKKKEPLQMKSHEEVQDEKRRSQESDKSNIMAKHIKETKSQTTKVVPGADRTKAEVTRSSQSERCGSDRIDSEELRRKNTVEGCHRLQAQVTGNTQSKTCDLITSRILEKGKKSATIGSEIGKNKAQILYDQYTFLNENERLVQGGQMSYTNLMQHIIQSPRVSLQANEVYNLGIFKKFQDELMETLNLEMSAIQHGKTYKIEGWPALRWAGGGHDGVEMAPPWP</sequence>
<dbReference type="OMA" id="EMAPPWP"/>
<keyword evidence="3" id="KW-1185">Reference proteome</keyword>
<evidence type="ECO:0000256" key="1">
    <source>
        <dbReference type="SAM" id="MobiDB-lite"/>
    </source>
</evidence>
<feature type="compositionally biased region" description="Basic and acidic residues" evidence="1">
    <location>
        <begin position="68"/>
        <end position="98"/>
    </location>
</feature>
<feature type="region of interest" description="Disordered" evidence="1">
    <location>
        <begin position="1"/>
        <end position="51"/>
    </location>
</feature>
<dbReference type="Gramene" id="ONIVA04G18470.1">
    <property type="protein sequence ID" value="ONIVA04G18470.1"/>
    <property type="gene ID" value="ONIVA04G18470"/>
</dbReference>
<protein>
    <submittedName>
        <fullName evidence="2">Uncharacterized protein</fullName>
    </submittedName>
</protein>
<organism evidence="2">
    <name type="scientific">Oryza nivara</name>
    <name type="common">Indian wild rice</name>
    <name type="synonym">Oryza sativa f. spontanea</name>
    <dbReference type="NCBI Taxonomy" id="4536"/>
    <lineage>
        <taxon>Eukaryota</taxon>
        <taxon>Viridiplantae</taxon>
        <taxon>Streptophyta</taxon>
        <taxon>Embryophyta</taxon>
        <taxon>Tracheophyta</taxon>
        <taxon>Spermatophyta</taxon>
        <taxon>Magnoliopsida</taxon>
        <taxon>Liliopsida</taxon>
        <taxon>Poales</taxon>
        <taxon>Poaceae</taxon>
        <taxon>BOP clade</taxon>
        <taxon>Oryzoideae</taxon>
        <taxon>Oryzeae</taxon>
        <taxon>Oryzinae</taxon>
        <taxon>Oryza</taxon>
    </lineage>
</organism>